<feature type="domain" description="Glycosyltransferase family 28 N-terminal" evidence="3">
    <location>
        <begin position="112"/>
        <end position="258"/>
    </location>
</feature>
<dbReference type="PANTHER" id="PTHR48050">
    <property type="entry name" value="STEROL 3-BETA-GLUCOSYLTRANSFERASE"/>
    <property type="match status" value="1"/>
</dbReference>
<evidence type="ECO:0000313" key="4">
    <source>
        <dbReference type="EMBL" id="KPA37862.1"/>
    </source>
</evidence>
<dbReference type="FunFam" id="3.40.50.2000:FF:000009">
    <property type="entry name" value="Sterol 3-beta-glucosyltransferase UGT80A2"/>
    <property type="match status" value="1"/>
</dbReference>
<dbReference type="InterPro" id="IPR002213">
    <property type="entry name" value="UDP_glucos_trans"/>
</dbReference>
<evidence type="ECO:0000259" key="3">
    <source>
        <dbReference type="Pfam" id="PF03033"/>
    </source>
</evidence>
<evidence type="ECO:0000256" key="2">
    <source>
        <dbReference type="SAM" id="MobiDB-lite"/>
    </source>
</evidence>
<dbReference type="EMBL" id="JXCE01000349">
    <property type="protein sequence ID" value="KPA37862.1"/>
    <property type="molecule type" value="Genomic_DNA"/>
</dbReference>
<dbReference type="Pfam" id="PF03033">
    <property type="entry name" value="Glyco_transf_28"/>
    <property type="match status" value="1"/>
</dbReference>
<dbReference type="FunFam" id="3.40.50.2000:FF:000100">
    <property type="entry name" value="Glycosyltransferase family 1 protein"/>
    <property type="match status" value="1"/>
</dbReference>
<dbReference type="AlphaFoldDB" id="A0A0M9ER10"/>
<gene>
    <name evidence="4" type="ORF">FLAG1_09312</name>
</gene>
<keyword evidence="1 4" id="KW-0808">Transferase</keyword>
<reference evidence="4 5" key="1">
    <citation type="submission" date="2015-04" db="EMBL/GenBank/DDBJ databases">
        <title>The draft genome sequence of Fusarium langsethiae, a T-2/HT-2 mycotoxin producer.</title>
        <authorList>
            <person name="Lysoe E."/>
            <person name="Divon H.H."/>
            <person name="Terzi V."/>
            <person name="Orru L."/>
            <person name="Lamontanara A."/>
            <person name="Kolseth A.-K."/>
            <person name="Frandsen R.J."/>
            <person name="Nielsen K."/>
            <person name="Thrane U."/>
        </authorList>
    </citation>
    <scope>NUCLEOTIDE SEQUENCE [LARGE SCALE GENOMIC DNA]</scope>
    <source>
        <strain evidence="4 5">Fl201059</strain>
    </source>
</reference>
<feature type="region of interest" description="Disordered" evidence="2">
    <location>
        <begin position="1"/>
        <end position="43"/>
    </location>
</feature>
<sequence>MDSNEKSLPKPSAPRHPSSSAPYEVGSGNDAMPDEAPPQYAEEPAAAEQILDDAAGATADGRIDLNLNSKLCRTLSLLVPRSGPEQLNFDRPVSISPPAYAEQTEWSIRLNIVIQVVGSRGDVQPFIALGNELQRHGHRVRLATHDAFADFVLKSGLEFYPIGGDPTELMAYMVKNPGLIPSMKSLRAGDIQKKRLMIAEMLEGCWRSCIEPDPLNQQPFVADAIIANPPSFAHVHCAQALGIPLHLMFTMPWSSTKYFCHPLANINVNDSRISAAVANQISYMAVEWMTWQGLGDIINAWRQSLDLEDVPFSEGASLLDTLQIPFTYCWSPTLIPKPLDWPDYIDVCGFFFRDAPQYTPDPDLGAFLRDGAPPIYIGFGSIVIDDADKLTAILVDAVKATGVRAIISKGWSKLGANQPADRDILYLGDCPHEWLFQQVTAVIHHGGAGTTACGLLNGKPTVIVPFFGEYVPSTRSISNAANTNMASQPFWGTMVHTAGAGPMPIPQKTLNSQNLGQAIRDCLTPGALASARGMAEKMRQEDGVRQAINSFHANLPLDKMRCDVIPGMPAAWSYKMGSRHLKLSKAAAEILTDSHRVKWENLKRYEPQPIAIQRRRWDPITALLSSGLKMYSGMAASAADIIIKPAQVLMADRADTRYPNPAGTSSTQALEESIYGRPAGFNLPEGNQSRRNDRSCAGAAVAGSAGAVGGFFKAFTKGIYLDVPHALQEGMRVAPRLYGGEVYDPGPVTDWKSGGIAAGKNFSHGILEGVGGLVMSPVRGAKKEGAVGAAKGVGIGVLNLTTKLSSGALGLLTFTGQGVYKSMRASMRRDTRRTIKQSRQAEGVAMLREGKHHVDAGAVLGVFDRQVAQIPESK</sequence>
<dbReference type="PANTHER" id="PTHR48050:SF27">
    <property type="entry name" value="GLUCOSYLTRANSFERASE, PUTATIVE (AFU_ORTHOLOGUE AFUA_7G04880)-RELATED"/>
    <property type="match status" value="1"/>
</dbReference>
<dbReference type="InterPro" id="IPR050426">
    <property type="entry name" value="Glycosyltransferase_28"/>
</dbReference>
<dbReference type="CDD" id="cd03784">
    <property type="entry name" value="GT1_Gtf-like"/>
    <property type="match status" value="1"/>
</dbReference>
<dbReference type="Proteomes" id="UP000037904">
    <property type="component" value="Unassembled WGS sequence"/>
</dbReference>
<dbReference type="InterPro" id="IPR004276">
    <property type="entry name" value="GlycoTrans_28_N"/>
</dbReference>
<evidence type="ECO:0000256" key="1">
    <source>
        <dbReference type="ARBA" id="ARBA00022679"/>
    </source>
</evidence>
<proteinExistence type="predicted"/>
<protein>
    <submittedName>
        <fullName evidence="4">Udp-transferase</fullName>
    </submittedName>
</protein>
<keyword evidence="5" id="KW-1185">Reference proteome</keyword>
<dbReference type="GO" id="GO:0016906">
    <property type="term" value="F:sterol 3-beta-glucosyltransferase activity"/>
    <property type="evidence" value="ECO:0007669"/>
    <property type="project" value="UniProtKB-ARBA"/>
</dbReference>
<dbReference type="GO" id="GO:0005975">
    <property type="term" value="P:carbohydrate metabolic process"/>
    <property type="evidence" value="ECO:0007669"/>
    <property type="project" value="InterPro"/>
</dbReference>
<dbReference type="Gene3D" id="3.40.50.2000">
    <property type="entry name" value="Glycogen Phosphorylase B"/>
    <property type="match status" value="2"/>
</dbReference>
<organism evidence="4 5">
    <name type="scientific">Fusarium langsethiae</name>
    <dbReference type="NCBI Taxonomy" id="179993"/>
    <lineage>
        <taxon>Eukaryota</taxon>
        <taxon>Fungi</taxon>
        <taxon>Dikarya</taxon>
        <taxon>Ascomycota</taxon>
        <taxon>Pezizomycotina</taxon>
        <taxon>Sordariomycetes</taxon>
        <taxon>Hypocreomycetidae</taxon>
        <taxon>Hypocreales</taxon>
        <taxon>Nectriaceae</taxon>
        <taxon>Fusarium</taxon>
    </lineage>
</organism>
<comment type="caution">
    <text evidence="4">The sequence shown here is derived from an EMBL/GenBank/DDBJ whole genome shotgun (WGS) entry which is preliminary data.</text>
</comment>
<name>A0A0M9ER10_FUSLA</name>
<dbReference type="SUPFAM" id="SSF53756">
    <property type="entry name" value="UDP-Glycosyltransferase/glycogen phosphorylase"/>
    <property type="match status" value="1"/>
</dbReference>
<accession>A0A0M9ER10</accession>
<evidence type="ECO:0000313" key="5">
    <source>
        <dbReference type="Proteomes" id="UP000037904"/>
    </source>
</evidence>